<gene>
    <name evidence="11" type="primary">whiB</name>
    <name evidence="13" type="ORF">AAFH96_05655</name>
</gene>
<name>A0ABV5CKS4_9ACTN</name>
<evidence type="ECO:0000256" key="4">
    <source>
        <dbReference type="ARBA" id="ARBA00022723"/>
    </source>
</evidence>
<comment type="PTM">
    <text evidence="11">The Fe-S cluster can be nitrosylated by nitric oxide (NO).</text>
</comment>
<evidence type="ECO:0000256" key="5">
    <source>
        <dbReference type="ARBA" id="ARBA00023004"/>
    </source>
</evidence>
<dbReference type="InterPro" id="IPR034768">
    <property type="entry name" value="4FE4S_WBL"/>
</dbReference>
<evidence type="ECO:0000256" key="10">
    <source>
        <dbReference type="ARBA" id="ARBA00023163"/>
    </source>
</evidence>
<feature type="binding site" evidence="11">
    <location>
        <position position="55"/>
    </location>
    <ligand>
        <name>[4Fe-4S] cluster</name>
        <dbReference type="ChEBI" id="CHEBI:49883"/>
    </ligand>
</feature>
<accession>A0ABV5CKS4</accession>
<comment type="PTM">
    <text evidence="11">Upon Fe-S cluster removal intramolecular disulfide bonds are formed.</text>
</comment>
<evidence type="ECO:0000256" key="1">
    <source>
        <dbReference type="ARBA" id="ARBA00004496"/>
    </source>
</evidence>
<sequence>MTRHSWNNAANPLDTVRDEDWRHQSNCRDLDPETFFPIGTSGPALLQTERAKAICRRCDVIDDCLNFALETGQDAGVWGGMSEEERRAVKRRGGLRVLRAA</sequence>
<evidence type="ECO:0000256" key="2">
    <source>
        <dbReference type="ARBA" id="ARBA00006597"/>
    </source>
</evidence>
<keyword evidence="3 11" id="KW-0004">4Fe-4S</keyword>
<keyword evidence="6 11" id="KW-0411">Iron-sulfur</keyword>
<proteinExistence type="inferred from homology"/>
<evidence type="ECO:0000256" key="3">
    <source>
        <dbReference type="ARBA" id="ARBA00022485"/>
    </source>
</evidence>
<dbReference type="Pfam" id="PF02467">
    <property type="entry name" value="Whib"/>
    <property type="match status" value="1"/>
</dbReference>
<keyword evidence="4 11" id="KW-0479">Metal-binding</keyword>
<evidence type="ECO:0000256" key="7">
    <source>
        <dbReference type="ARBA" id="ARBA00023015"/>
    </source>
</evidence>
<dbReference type="HAMAP" id="MF_01479">
    <property type="entry name" value="WhiB"/>
    <property type="match status" value="1"/>
</dbReference>
<keyword evidence="7 11" id="KW-0805">Transcription regulation</keyword>
<comment type="caution">
    <text evidence="13">The sequence shown here is derived from an EMBL/GenBank/DDBJ whole genome shotgun (WGS) entry which is preliminary data.</text>
</comment>
<dbReference type="RefSeq" id="WP_375733304.1">
    <property type="nucleotide sequence ID" value="NZ_JBCGDC010000011.1"/>
</dbReference>
<evidence type="ECO:0000256" key="6">
    <source>
        <dbReference type="ARBA" id="ARBA00023014"/>
    </source>
</evidence>
<reference evidence="13 14" key="1">
    <citation type="submission" date="2024-04" db="EMBL/GenBank/DDBJ databases">
        <title>Polymorphospora sp. isolated from Baiyangdian Lake in Xiong'an New Area.</title>
        <authorList>
            <person name="Zhang X."/>
            <person name="Liu J."/>
        </authorList>
    </citation>
    <scope>NUCLEOTIDE SEQUENCE [LARGE SCALE GENOMIC DNA]</scope>
    <source>
        <strain evidence="13 14">2-325</strain>
    </source>
</reference>
<feature type="binding site" evidence="11">
    <location>
        <position position="58"/>
    </location>
    <ligand>
        <name>[4Fe-4S] cluster</name>
        <dbReference type="ChEBI" id="CHEBI:49883"/>
    </ligand>
</feature>
<keyword evidence="11" id="KW-0963">Cytoplasm</keyword>
<dbReference type="PANTHER" id="PTHR38839">
    <property type="entry name" value="TRANSCRIPTIONAL REGULATOR WHID-RELATED"/>
    <property type="match status" value="1"/>
</dbReference>
<evidence type="ECO:0000313" key="13">
    <source>
        <dbReference type="EMBL" id="MFB6392589.1"/>
    </source>
</evidence>
<comment type="similarity">
    <text evidence="2 11">Belongs to the WhiB family.</text>
</comment>
<dbReference type="EMBL" id="JBCGDC010000011">
    <property type="protein sequence ID" value="MFB6392589.1"/>
    <property type="molecule type" value="Genomic_DNA"/>
</dbReference>
<organism evidence="13 14">
    <name type="scientific">Polymorphospora lycopeni</name>
    <dbReference type="NCBI Taxonomy" id="3140240"/>
    <lineage>
        <taxon>Bacteria</taxon>
        <taxon>Bacillati</taxon>
        <taxon>Actinomycetota</taxon>
        <taxon>Actinomycetes</taxon>
        <taxon>Micromonosporales</taxon>
        <taxon>Micromonosporaceae</taxon>
        <taxon>Polymorphospora</taxon>
    </lineage>
</organism>
<comment type="subcellular location">
    <subcellularLocation>
        <location evidence="1 11">Cytoplasm</location>
    </subcellularLocation>
</comment>
<keyword evidence="10 11" id="KW-0804">Transcription</keyword>
<feature type="binding site" evidence="11">
    <location>
        <position position="27"/>
    </location>
    <ligand>
        <name>[4Fe-4S] cluster</name>
        <dbReference type="ChEBI" id="CHEBI:49883"/>
    </ligand>
</feature>
<dbReference type="PANTHER" id="PTHR38839:SF6">
    <property type="entry name" value="TRANSCRIPTIONAL REGULATOR WHIB1"/>
    <property type="match status" value="1"/>
</dbReference>
<evidence type="ECO:0000256" key="11">
    <source>
        <dbReference type="HAMAP-Rule" id="MF_01479"/>
    </source>
</evidence>
<dbReference type="Proteomes" id="UP001582793">
    <property type="component" value="Unassembled WGS sequence"/>
</dbReference>
<dbReference type="PROSITE" id="PS51674">
    <property type="entry name" value="4FE4S_WBL"/>
    <property type="match status" value="1"/>
</dbReference>
<feature type="binding site" evidence="11">
    <location>
        <position position="64"/>
    </location>
    <ligand>
        <name>[4Fe-4S] cluster</name>
        <dbReference type="ChEBI" id="CHEBI:49883"/>
    </ligand>
</feature>
<feature type="domain" description="4Fe-4S Wbl-type" evidence="12">
    <location>
        <begin position="26"/>
        <end position="88"/>
    </location>
</feature>
<keyword evidence="8 11" id="KW-0238">DNA-binding</keyword>
<evidence type="ECO:0000256" key="9">
    <source>
        <dbReference type="ARBA" id="ARBA00023157"/>
    </source>
</evidence>
<keyword evidence="5 11" id="KW-0408">Iron</keyword>
<dbReference type="InterPro" id="IPR003482">
    <property type="entry name" value="Whib"/>
</dbReference>
<comment type="function">
    <text evidence="11">Acts as a transcriptional regulator. Probably redox-responsive. The apo- but not holo-form probably binds DNA.</text>
</comment>
<evidence type="ECO:0000256" key="8">
    <source>
        <dbReference type="ARBA" id="ARBA00023125"/>
    </source>
</evidence>
<protein>
    <recommendedName>
        <fullName evidence="11">Transcriptional regulator WhiB</fullName>
    </recommendedName>
</protein>
<comment type="cofactor">
    <cofactor evidence="11">
        <name>[4Fe-4S] cluster</name>
        <dbReference type="ChEBI" id="CHEBI:49883"/>
    </cofactor>
    <text evidence="11">Binds 1 [4Fe-4S] cluster per subunit. Following nitrosylation of the [4Fe-4S] cluster binds 1 [4Fe-8(NO)] cluster per subunit.</text>
</comment>
<keyword evidence="9 11" id="KW-1015">Disulfide bond</keyword>
<evidence type="ECO:0000259" key="12">
    <source>
        <dbReference type="PROSITE" id="PS51674"/>
    </source>
</evidence>
<keyword evidence="14" id="KW-1185">Reference proteome</keyword>
<evidence type="ECO:0000313" key="14">
    <source>
        <dbReference type="Proteomes" id="UP001582793"/>
    </source>
</evidence>